<keyword evidence="5" id="KW-0472">Membrane</keyword>
<dbReference type="Pfam" id="PF00168">
    <property type="entry name" value="C2"/>
    <property type="match status" value="2"/>
</dbReference>
<evidence type="ECO:0000256" key="2">
    <source>
        <dbReference type="ARBA" id="ARBA00022692"/>
    </source>
</evidence>
<evidence type="ECO:0000256" key="5">
    <source>
        <dbReference type="ARBA" id="ARBA00023136"/>
    </source>
</evidence>
<evidence type="ECO:0000256" key="3">
    <source>
        <dbReference type="ARBA" id="ARBA00022737"/>
    </source>
</evidence>
<feature type="domain" description="C2" evidence="6">
    <location>
        <begin position="96"/>
        <end position="278"/>
    </location>
</feature>
<dbReference type="Proteomes" id="UP001286313">
    <property type="component" value="Unassembled WGS sequence"/>
</dbReference>
<dbReference type="PANTHER" id="PTHR12546:SF33">
    <property type="entry name" value="SPERM VESICLE FUSION PROTEIN FER-1"/>
    <property type="match status" value="1"/>
</dbReference>
<dbReference type="PROSITE" id="PS50004">
    <property type="entry name" value="C2"/>
    <property type="match status" value="1"/>
</dbReference>
<dbReference type="PANTHER" id="PTHR12546">
    <property type="entry name" value="FER-1-LIKE"/>
    <property type="match status" value="1"/>
</dbReference>
<evidence type="ECO:0000256" key="1">
    <source>
        <dbReference type="ARBA" id="ARBA00004167"/>
    </source>
</evidence>
<name>A0AAE1KXC4_PETCI</name>
<sequence length="340" mass="38308">MVQDVVPGTVDSDIDWWAKFYFSCGQSERSGSYETKGYEKLEVMKGCLEDEARFSGFRDLVDTATLYRGHGDQAQEAGEFKGTFRVYPLLPDGVEDIQQPHILAEFPSPDPQEVVARVYVVLGEDLAPKDPGGTSDPYVVIKLGTTLKSSKDDCRQNTLNPIFGQESMGTDTKSGENSYYCCPIKSLEFIHHVHVIKDDLFSVAGLFIPKEQIVTRHLCNYRCAFTESVLEVQGTLPLHKDLEVQVWDYDRLNFDDMIGETSIDLENRFFTRHRATIGLPRLYHVSGSNMWRDAEPPTEILNKTAKQGNLDGPEWNYEPLSLSLGGTTYALTDFGEDLCF</sequence>
<reference evidence="7" key="1">
    <citation type="submission" date="2023-10" db="EMBL/GenBank/DDBJ databases">
        <title>Genome assemblies of two species of porcelain crab, Petrolisthes cinctipes and Petrolisthes manimaculis (Anomura: Porcellanidae).</title>
        <authorList>
            <person name="Angst P."/>
        </authorList>
    </citation>
    <scope>NUCLEOTIDE SEQUENCE</scope>
    <source>
        <strain evidence="7">PB745_01</strain>
        <tissue evidence="7">Gill</tissue>
    </source>
</reference>
<comment type="subcellular location">
    <subcellularLocation>
        <location evidence="1">Membrane</location>
        <topology evidence="1">Single-pass membrane protein</topology>
    </subcellularLocation>
</comment>
<keyword evidence="8" id="KW-1185">Reference proteome</keyword>
<dbReference type="InterPro" id="IPR035892">
    <property type="entry name" value="C2_domain_sf"/>
</dbReference>
<organism evidence="7 8">
    <name type="scientific">Petrolisthes cinctipes</name>
    <name type="common">Flat porcelain crab</name>
    <dbReference type="NCBI Taxonomy" id="88211"/>
    <lineage>
        <taxon>Eukaryota</taxon>
        <taxon>Metazoa</taxon>
        <taxon>Ecdysozoa</taxon>
        <taxon>Arthropoda</taxon>
        <taxon>Crustacea</taxon>
        <taxon>Multicrustacea</taxon>
        <taxon>Malacostraca</taxon>
        <taxon>Eumalacostraca</taxon>
        <taxon>Eucarida</taxon>
        <taxon>Decapoda</taxon>
        <taxon>Pleocyemata</taxon>
        <taxon>Anomura</taxon>
        <taxon>Galatheoidea</taxon>
        <taxon>Porcellanidae</taxon>
        <taxon>Petrolisthes</taxon>
    </lineage>
</organism>
<dbReference type="InterPro" id="IPR037724">
    <property type="entry name" value="C2E_Ferlin"/>
</dbReference>
<dbReference type="GO" id="GO:0007009">
    <property type="term" value="P:plasma membrane organization"/>
    <property type="evidence" value="ECO:0007669"/>
    <property type="project" value="TreeGrafter"/>
</dbReference>
<keyword evidence="4" id="KW-1133">Transmembrane helix</keyword>
<evidence type="ECO:0000259" key="6">
    <source>
        <dbReference type="PROSITE" id="PS50004"/>
    </source>
</evidence>
<evidence type="ECO:0000313" key="8">
    <source>
        <dbReference type="Proteomes" id="UP001286313"/>
    </source>
</evidence>
<keyword evidence="3" id="KW-0677">Repeat</keyword>
<dbReference type="InterPro" id="IPR037721">
    <property type="entry name" value="Ferlin"/>
</dbReference>
<dbReference type="Pfam" id="PF22901">
    <property type="entry name" value="dsrm_Ferlin"/>
    <property type="match status" value="1"/>
</dbReference>
<dbReference type="CDD" id="cd04037">
    <property type="entry name" value="C2E_Ferlin"/>
    <property type="match status" value="1"/>
</dbReference>
<gene>
    <name evidence="7" type="ORF">Pcinc_008360</name>
</gene>
<evidence type="ECO:0000256" key="4">
    <source>
        <dbReference type="ARBA" id="ARBA00022989"/>
    </source>
</evidence>
<dbReference type="SUPFAM" id="SSF49562">
    <property type="entry name" value="C2 domain (Calcium/lipid-binding domain, CaLB)"/>
    <property type="match status" value="1"/>
</dbReference>
<dbReference type="GO" id="GO:0061025">
    <property type="term" value="P:membrane fusion"/>
    <property type="evidence" value="ECO:0007669"/>
    <property type="project" value="TreeGrafter"/>
</dbReference>
<dbReference type="Gene3D" id="2.60.40.150">
    <property type="entry name" value="C2 domain"/>
    <property type="match status" value="1"/>
</dbReference>
<comment type="caution">
    <text evidence="7">The sequence shown here is derived from an EMBL/GenBank/DDBJ whole genome shotgun (WGS) entry which is preliminary data.</text>
</comment>
<dbReference type="GO" id="GO:0016020">
    <property type="term" value="C:membrane"/>
    <property type="evidence" value="ECO:0007669"/>
    <property type="project" value="UniProtKB-SubCell"/>
</dbReference>
<accession>A0AAE1KXC4</accession>
<dbReference type="AlphaFoldDB" id="A0AAE1KXC4"/>
<dbReference type="InterPro" id="IPR000008">
    <property type="entry name" value="C2_dom"/>
</dbReference>
<dbReference type="EMBL" id="JAWQEG010000622">
    <property type="protein sequence ID" value="KAK3887543.1"/>
    <property type="molecule type" value="Genomic_DNA"/>
</dbReference>
<dbReference type="InterPro" id="IPR055072">
    <property type="entry name" value="Ferlin_DSRM"/>
</dbReference>
<keyword evidence="2" id="KW-0812">Transmembrane</keyword>
<evidence type="ECO:0000313" key="7">
    <source>
        <dbReference type="EMBL" id="KAK3887543.1"/>
    </source>
</evidence>
<protein>
    <recommendedName>
        <fullName evidence="6">C2 domain-containing protein</fullName>
    </recommendedName>
</protein>
<proteinExistence type="predicted"/>